<evidence type="ECO:0000256" key="5">
    <source>
        <dbReference type="ARBA" id="ARBA00022801"/>
    </source>
</evidence>
<keyword evidence="5" id="KW-0378">Hydrolase</keyword>
<reference evidence="7" key="2">
    <citation type="journal article" date="2014" name="ISME J.">
        <title>Microbial stratification in low pH oxic and suboxic macroscopic growths along an acid mine drainage.</title>
        <authorList>
            <person name="Mendez-Garcia C."/>
            <person name="Mesa V."/>
            <person name="Sprenger R.R."/>
            <person name="Richter M."/>
            <person name="Diez M.S."/>
            <person name="Solano J."/>
            <person name="Bargiela R."/>
            <person name="Golyshina O.V."/>
            <person name="Manteca A."/>
            <person name="Ramos J.L."/>
            <person name="Gallego J.R."/>
            <person name="Llorente I."/>
            <person name="Martins Dos Santos V.A."/>
            <person name="Jensen O.N."/>
            <person name="Pelaez A.I."/>
            <person name="Sanchez J."/>
            <person name="Ferrer M."/>
        </authorList>
    </citation>
    <scope>NUCLEOTIDE SEQUENCE</scope>
</reference>
<evidence type="ECO:0000313" key="7">
    <source>
        <dbReference type="EMBL" id="EQD50454.1"/>
    </source>
</evidence>
<comment type="caution">
    <text evidence="7">The sequence shown here is derived from an EMBL/GenBank/DDBJ whole genome shotgun (WGS) entry which is preliminary data.</text>
</comment>
<dbReference type="GO" id="GO:0016787">
    <property type="term" value="F:hydrolase activity"/>
    <property type="evidence" value="ECO:0007669"/>
    <property type="project" value="UniProtKB-KW"/>
</dbReference>
<feature type="region of interest" description="Disordered" evidence="6">
    <location>
        <begin position="59"/>
        <end position="99"/>
    </location>
</feature>
<dbReference type="PANTHER" id="PTHR34139">
    <property type="entry name" value="UPF0331 PROTEIN MJ0127"/>
    <property type="match status" value="1"/>
</dbReference>
<evidence type="ECO:0000256" key="4">
    <source>
        <dbReference type="ARBA" id="ARBA00022741"/>
    </source>
</evidence>
<accession>T1BBT6</accession>
<dbReference type="PANTHER" id="PTHR34139:SF1">
    <property type="entry name" value="RNASE MJ1380-RELATED"/>
    <property type="match status" value="1"/>
</dbReference>
<gene>
    <name evidence="7" type="ORF">B1A_13442</name>
</gene>
<dbReference type="GO" id="GO:0110001">
    <property type="term" value="C:toxin-antitoxin complex"/>
    <property type="evidence" value="ECO:0007669"/>
    <property type="project" value="InterPro"/>
</dbReference>
<dbReference type="GO" id="GO:0000166">
    <property type="term" value="F:nucleotide binding"/>
    <property type="evidence" value="ECO:0007669"/>
    <property type="project" value="UniProtKB-KW"/>
</dbReference>
<evidence type="ECO:0000256" key="3">
    <source>
        <dbReference type="ARBA" id="ARBA00022722"/>
    </source>
</evidence>
<keyword evidence="2" id="KW-1277">Toxin-antitoxin system</keyword>
<name>T1BBT6_9ZZZZ</name>
<dbReference type="AlphaFoldDB" id="T1BBT6"/>
<keyword evidence="1" id="KW-0597">Phosphoprotein</keyword>
<sequence length="99" mass="11385">SIHVSESFRAAHQDWPWKQMRDTRNHLTHGYAKVDLHVVWDAVLDDLPDLIGKLEAVLGKEPPDAQQSSPDRDQTATARHVPSWRRTPQSEKEGPDRDR</sequence>
<evidence type="ECO:0000256" key="1">
    <source>
        <dbReference type="ARBA" id="ARBA00022553"/>
    </source>
</evidence>
<feature type="compositionally biased region" description="Basic and acidic residues" evidence="6">
    <location>
        <begin position="88"/>
        <end position="99"/>
    </location>
</feature>
<organism evidence="7">
    <name type="scientific">mine drainage metagenome</name>
    <dbReference type="NCBI Taxonomy" id="410659"/>
    <lineage>
        <taxon>unclassified sequences</taxon>
        <taxon>metagenomes</taxon>
        <taxon>ecological metagenomes</taxon>
    </lineage>
</organism>
<dbReference type="GO" id="GO:0004540">
    <property type="term" value="F:RNA nuclease activity"/>
    <property type="evidence" value="ECO:0007669"/>
    <property type="project" value="InterPro"/>
</dbReference>
<keyword evidence="4" id="KW-0547">Nucleotide-binding</keyword>
<dbReference type="EMBL" id="AUZX01009832">
    <property type="protein sequence ID" value="EQD50454.1"/>
    <property type="molecule type" value="Genomic_DNA"/>
</dbReference>
<reference evidence="7" key="1">
    <citation type="submission" date="2013-08" db="EMBL/GenBank/DDBJ databases">
        <authorList>
            <person name="Mendez C."/>
            <person name="Richter M."/>
            <person name="Ferrer M."/>
            <person name="Sanchez J."/>
        </authorList>
    </citation>
    <scope>NUCLEOTIDE SEQUENCE</scope>
</reference>
<dbReference type="InterPro" id="IPR008201">
    <property type="entry name" value="HepT-like"/>
</dbReference>
<keyword evidence="3" id="KW-0540">Nuclease</keyword>
<feature type="non-terminal residue" evidence="7">
    <location>
        <position position="1"/>
    </location>
</feature>
<dbReference type="InterPro" id="IPR051813">
    <property type="entry name" value="HepT_RNase_toxin"/>
</dbReference>
<evidence type="ECO:0000256" key="6">
    <source>
        <dbReference type="SAM" id="MobiDB-lite"/>
    </source>
</evidence>
<protein>
    <submittedName>
        <fullName evidence="7">Protein containing DUF86</fullName>
    </submittedName>
</protein>
<proteinExistence type="predicted"/>
<evidence type="ECO:0000256" key="2">
    <source>
        <dbReference type="ARBA" id="ARBA00022649"/>
    </source>
</evidence>
<dbReference type="Pfam" id="PF01934">
    <property type="entry name" value="HepT-like"/>
    <property type="match status" value="1"/>
</dbReference>